<organism evidence="1 2">
    <name type="scientific">Cereibacter azotoformans</name>
    <dbReference type="NCBI Taxonomy" id="43057"/>
    <lineage>
        <taxon>Bacteria</taxon>
        <taxon>Pseudomonadati</taxon>
        <taxon>Pseudomonadota</taxon>
        <taxon>Alphaproteobacteria</taxon>
        <taxon>Rhodobacterales</taxon>
        <taxon>Paracoccaceae</taxon>
        <taxon>Cereibacter</taxon>
    </lineage>
</organism>
<dbReference type="EMBL" id="QAOT01000016">
    <property type="protein sequence ID" value="PTR14584.1"/>
    <property type="molecule type" value="Genomic_DNA"/>
</dbReference>
<reference evidence="1 2" key="1">
    <citation type="submission" date="2018-04" db="EMBL/GenBank/DDBJ databases">
        <title>Genomic Encyclopedia of Type Strains, Phase III (KMG-III): the genomes of soil and plant-associated and newly described type strains.</title>
        <authorList>
            <person name="Whitman W."/>
        </authorList>
    </citation>
    <scope>NUCLEOTIDE SEQUENCE [LARGE SCALE GENOMIC DNA]</scope>
    <source>
        <strain evidence="1 2">KA25</strain>
    </source>
</reference>
<dbReference type="Proteomes" id="UP000244060">
    <property type="component" value="Unassembled WGS sequence"/>
</dbReference>
<dbReference type="RefSeq" id="WP_108221700.1">
    <property type="nucleotide sequence ID" value="NZ_CP090021.1"/>
</dbReference>
<keyword evidence="2" id="KW-1185">Reference proteome</keyword>
<gene>
    <name evidence="1" type="ORF">C8J28_11656</name>
</gene>
<evidence type="ECO:0000313" key="2">
    <source>
        <dbReference type="Proteomes" id="UP000244060"/>
    </source>
</evidence>
<evidence type="ECO:0000313" key="1">
    <source>
        <dbReference type="EMBL" id="PTR14584.1"/>
    </source>
</evidence>
<accession>A0A2T5JWN9</accession>
<protein>
    <submittedName>
        <fullName evidence="1">Uncharacterized protein</fullName>
    </submittedName>
</protein>
<proteinExistence type="predicted"/>
<comment type="caution">
    <text evidence="1">The sequence shown here is derived from an EMBL/GenBank/DDBJ whole genome shotgun (WGS) entry which is preliminary data.</text>
</comment>
<dbReference type="AlphaFoldDB" id="A0A2T5JWN9"/>
<sequence length="84" mass="8788">MTTIETIPASDALAAAVHGIILHDMLDTLGQHPDLPMERDAVRDALLGAGFGQRSVDALAERALEEGRALRALCAVVEQGAGRA</sequence>
<name>A0A2T5JWN9_9RHOB</name>